<dbReference type="Pfam" id="PF14129">
    <property type="entry name" value="DUF4296"/>
    <property type="match status" value="1"/>
</dbReference>
<protein>
    <recommendedName>
        <fullName evidence="1">DUF4296 domain-containing protein</fullName>
    </recommendedName>
</protein>
<dbReference type="EMBL" id="CP017141">
    <property type="protein sequence ID" value="AOM78841.1"/>
    <property type="molecule type" value="Genomic_DNA"/>
</dbReference>
<dbReference type="InterPro" id="IPR025381">
    <property type="entry name" value="DUF4296"/>
</dbReference>
<evidence type="ECO:0000259" key="1">
    <source>
        <dbReference type="Pfam" id="PF14129"/>
    </source>
</evidence>
<dbReference type="Proteomes" id="UP000094313">
    <property type="component" value="Chromosome"/>
</dbReference>
<dbReference type="RefSeq" id="WP_069380505.1">
    <property type="nucleotide sequence ID" value="NZ_CP017141.1"/>
</dbReference>
<feature type="domain" description="DUF4296" evidence="1">
    <location>
        <begin position="22"/>
        <end position="105"/>
    </location>
</feature>
<proteinExistence type="predicted"/>
<dbReference type="AlphaFoldDB" id="A0A1D7QJK0"/>
<accession>A0A1D7QJK0</accession>
<keyword evidence="3" id="KW-1185">Reference proteome</keyword>
<name>A0A1D7QJK0_9SPHI</name>
<evidence type="ECO:0000313" key="2">
    <source>
        <dbReference type="EMBL" id="AOM78841.1"/>
    </source>
</evidence>
<gene>
    <name evidence="2" type="ORF">BFS30_17670</name>
</gene>
<sequence length="167" mass="19155">MRNFLYIVFLFLLISGCKPGIPKDIIQPDQISSILTDIHIVDGYVSTMPSADSARKVAASFYKGIYKKYGIDSAMYAKSMNYYNRDPRILDGIYTRVVDDLSRQKSVLLKSDSLINAKNQKELSLKRTADSLLKADPEYKIRFLLKDTTKKIIDFIQPKMVYKEPKL</sequence>
<organism evidence="2 3">
    <name type="scientific">Pedobacter steynii</name>
    <dbReference type="NCBI Taxonomy" id="430522"/>
    <lineage>
        <taxon>Bacteria</taxon>
        <taxon>Pseudomonadati</taxon>
        <taxon>Bacteroidota</taxon>
        <taxon>Sphingobacteriia</taxon>
        <taxon>Sphingobacteriales</taxon>
        <taxon>Sphingobacteriaceae</taxon>
        <taxon>Pedobacter</taxon>
    </lineage>
</organism>
<reference evidence="2 3" key="1">
    <citation type="submission" date="2016-08" db="EMBL/GenBank/DDBJ databases">
        <authorList>
            <person name="Seilhamer J.J."/>
        </authorList>
    </citation>
    <scope>NUCLEOTIDE SEQUENCE [LARGE SCALE GENOMIC DNA]</scope>
    <source>
        <strain evidence="2 3">DX4</strain>
    </source>
</reference>
<dbReference type="KEGG" id="psty:BFS30_17670"/>
<dbReference type="OrthoDB" id="678784at2"/>
<evidence type="ECO:0000313" key="3">
    <source>
        <dbReference type="Proteomes" id="UP000094313"/>
    </source>
</evidence>
<dbReference type="PROSITE" id="PS51257">
    <property type="entry name" value="PROKAR_LIPOPROTEIN"/>
    <property type="match status" value="1"/>
</dbReference>